<sequence>HAMTIQADDSHPAFSNRIKKLKQFRSELNRSVELFSIGTEALQAGNTTDAIEALRLFVATFPNSLSGRVNLGAAYLAQVRSRSGTPANLAEVLPILPDPGVTLRGVVDIVDLQSAEDNFRHALNFHEDNTWAAAGLALVYARQERYEESRRLLADILIREPDNQYVQICLGNIEFLEGRHPSAMAAYSRVLEQRPAWPEATKNLALASEEAGELEKARDLWNKLADHKLFGSEARLHLMAMEEPEP</sequence>
<dbReference type="SUPFAM" id="SSF48452">
    <property type="entry name" value="TPR-like"/>
    <property type="match status" value="1"/>
</dbReference>
<evidence type="ECO:0000313" key="2">
    <source>
        <dbReference type="Proteomes" id="UP000648239"/>
    </source>
</evidence>
<reference evidence="1 2" key="1">
    <citation type="submission" date="2020-08" db="EMBL/GenBank/DDBJ databases">
        <title>Acidobacteriota in marine sediments use diverse sulfur dissimilation pathways.</title>
        <authorList>
            <person name="Wasmund K."/>
        </authorList>
    </citation>
    <scope>NUCLEOTIDE SEQUENCE [LARGE SCALE GENOMIC DNA]</scope>
    <source>
        <strain evidence="1">MAG AM4</strain>
    </source>
</reference>
<proteinExistence type="predicted"/>
<evidence type="ECO:0000313" key="1">
    <source>
        <dbReference type="EMBL" id="MBD3869619.1"/>
    </source>
</evidence>
<protein>
    <submittedName>
        <fullName evidence="1">Tetratricopeptide repeat protein</fullName>
    </submittedName>
</protein>
<accession>A0A8J6Y501</accession>
<dbReference type="Proteomes" id="UP000648239">
    <property type="component" value="Unassembled WGS sequence"/>
</dbReference>
<dbReference type="EMBL" id="JACXWD010000131">
    <property type="protein sequence ID" value="MBD3869619.1"/>
    <property type="molecule type" value="Genomic_DNA"/>
</dbReference>
<gene>
    <name evidence="1" type="ORF">IFK94_15975</name>
</gene>
<dbReference type="AlphaFoldDB" id="A0A8J6Y501"/>
<organism evidence="1 2">
    <name type="scientific">Candidatus Polarisedimenticola svalbardensis</name>
    <dbReference type="NCBI Taxonomy" id="2886004"/>
    <lineage>
        <taxon>Bacteria</taxon>
        <taxon>Pseudomonadati</taxon>
        <taxon>Acidobacteriota</taxon>
        <taxon>Candidatus Polarisedimenticolia</taxon>
        <taxon>Candidatus Polarisedimenticolales</taxon>
        <taxon>Candidatus Polarisedimenticolaceae</taxon>
        <taxon>Candidatus Polarisedimenticola</taxon>
    </lineage>
</organism>
<comment type="caution">
    <text evidence="1">The sequence shown here is derived from an EMBL/GenBank/DDBJ whole genome shotgun (WGS) entry which is preliminary data.</text>
</comment>
<dbReference type="Gene3D" id="1.25.40.10">
    <property type="entry name" value="Tetratricopeptide repeat domain"/>
    <property type="match status" value="1"/>
</dbReference>
<feature type="non-terminal residue" evidence="1">
    <location>
        <position position="1"/>
    </location>
</feature>
<dbReference type="Pfam" id="PF13432">
    <property type="entry name" value="TPR_16"/>
    <property type="match status" value="2"/>
</dbReference>
<name>A0A8J6Y501_9BACT</name>
<dbReference type="InterPro" id="IPR011990">
    <property type="entry name" value="TPR-like_helical_dom_sf"/>
</dbReference>